<feature type="compositionally biased region" description="Low complexity" evidence="4">
    <location>
        <begin position="141"/>
        <end position="175"/>
    </location>
</feature>
<dbReference type="InterPro" id="IPR001547">
    <property type="entry name" value="Glyco_hydro_5"/>
</dbReference>
<dbReference type="Proteomes" id="UP000241890">
    <property type="component" value="Unassembled WGS sequence"/>
</dbReference>
<comment type="caution">
    <text evidence="6">The sequence shown here is derived from an EMBL/GenBank/DDBJ whole genome shotgun (WGS) entry which is preliminary data.</text>
</comment>
<dbReference type="Gene3D" id="2.60.40.1180">
    <property type="entry name" value="Golgi alpha-mannosidase II"/>
    <property type="match status" value="1"/>
</dbReference>
<feature type="compositionally biased region" description="Acidic residues" evidence="4">
    <location>
        <begin position="482"/>
        <end position="495"/>
    </location>
</feature>
<keyword evidence="2" id="KW-0378">Hydrolase</keyword>
<keyword evidence="7" id="KW-1185">Reference proteome</keyword>
<feature type="compositionally biased region" description="Basic residues" evidence="4">
    <location>
        <begin position="528"/>
        <end position="538"/>
    </location>
</feature>
<sequence length="1278" mass="140650">MSTSTLAEADEYHLPSDPAARSPLRRNPTLLRAEASSLSTDETGEETAALPRWTDELKAGSPTTRSVVVHEPGFYVLRFAAMHGGLKSAETKGKTASATTATSAGNAESESGKRESLEEMARSLSTRKRLSKRERFRAKMASFRSSTTSTSLAAGGAGANATSAGFSSPPSSSRTRGVKIDIRVRDVHHLAVVVLNSFSADAEPSLEDYASYLQANEASNGATINGSGYGSTLRLRSSSADEALPKKQNSPGTTGSIVAASRKKKKPKTQESAIPPTRLVLSSEGGVAATGSSSFYLDPSNVPAIIETSMKTFISHIVVSELFVSFQGAVLGAAVEPRQRRSSSLNAIKTPAGKFSQKNDLALRLGSGRASLRDNVRPQSARNSKRKSFNFSVDDIEVRPLDRFADSSDAHSEGEPEGVDLADRLLTSFTPQPDEVTIAATQEADPESPPAVPPAGSVATSNRHRRAMSLFARYSDMTTLSQDEDADDGESEEGPEGALFAGQTLASEEDDNEEDEAAPTEHVEFASKRKPPRRRKLSAKPAHVSAMATPEMSPAGLPQTPFERIWEDLGDSRSSVSFHELNRLLRDVPIKLKPLVTQGRWFYEFNGPGEPLGRAVLLRGVNLSGNVKLPFAPDSRSHVRVDWGTLKDPAAAAALSFVGRPFPLEEAHEHFSRLRRWGFNCFRFLVTWEAIEHAGPGQYDAEYLDYVEAMVRIAGTYGFYAFIDPHQDVWSRMTGGSGAPAWTLTAAGLDLSKLEASEATFTHNAATDPAKFQRMSWPQNYQRFAAAHMFTLFWGGNDFAPEFAVAGGIPIQEYLQRHFIDAMLQVAYRVKDMPHVVGFDSFNEPSPGFIGSRLDGLPEVIIPPGPVFRPIDAMVTAAGHTSSVGRANSIGLITGRYKANPTQTRVWREGVADVWEQHGVYDVQTTTNENGAKVRVARILQNEYFCNFPRGSASVGKVEFFRDYLRPFMVLYISRIRALMPRAILFAEGDGFGEKEFVWDHADPRGVVNASHWYDGFTLFTANFNPRFSVDVSTKLPVFGASRIYNMHMRDLKAISELPRALDGARMEMPTLIGEFGIPFNMNNKYGFKTGDFRMHERAMSVYYDVMDALQLHSTQWNYCGDNCNDWGDNWNLEDLSLFSRDQQSESADKDIESGGRGTRGFSRPFAPFVCGMPTLTLFQRRARSFEHSYEPNPRNFEYGNLEFGTEIFVPDIQYVARATSSVVQFDVVVEGGKFKMLRQPGRHILYVWADQEALEASNHMKCVTIRIFFPIAADASG</sequence>
<comment type="similarity">
    <text evidence="1">Belongs to the glycosyl hydrolase 5 (cellulase A) family.</text>
</comment>
<evidence type="ECO:0000256" key="3">
    <source>
        <dbReference type="ARBA" id="ARBA00023295"/>
    </source>
</evidence>
<feature type="compositionally biased region" description="Basic residues" evidence="4">
    <location>
        <begin position="125"/>
        <end position="138"/>
    </location>
</feature>
<feature type="domain" description="Glycoside hydrolase family 5" evidence="5">
    <location>
        <begin position="666"/>
        <end position="847"/>
    </location>
</feature>
<dbReference type="InterPro" id="IPR013780">
    <property type="entry name" value="Glyco_hydro_b"/>
</dbReference>
<evidence type="ECO:0000256" key="1">
    <source>
        <dbReference type="ARBA" id="ARBA00005641"/>
    </source>
</evidence>
<evidence type="ECO:0000313" key="6">
    <source>
        <dbReference type="EMBL" id="GBG28236.1"/>
    </source>
</evidence>
<feature type="compositionally biased region" description="Acidic residues" evidence="4">
    <location>
        <begin position="507"/>
        <end position="518"/>
    </location>
</feature>
<feature type="region of interest" description="Disordered" evidence="4">
    <location>
        <begin position="441"/>
        <end position="556"/>
    </location>
</feature>
<name>A0A2R5GB48_9STRA</name>
<feature type="compositionally biased region" description="Polar residues" evidence="4">
    <location>
        <begin position="247"/>
        <end position="256"/>
    </location>
</feature>
<dbReference type="SUPFAM" id="SSF51445">
    <property type="entry name" value="(Trans)glycosidases"/>
    <property type="match status" value="1"/>
</dbReference>
<feature type="compositionally biased region" description="Low complexity" evidence="4">
    <location>
        <begin position="94"/>
        <end position="109"/>
    </location>
</feature>
<dbReference type="OrthoDB" id="9971853at2759"/>
<organism evidence="6 7">
    <name type="scientific">Hondaea fermentalgiana</name>
    <dbReference type="NCBI Taxonomy" id="2315210"/>
    <lineage>
        <taxon>Eukaryota</taxon>
        <taxon>Sar</taxon>
        <taxon>Stramenopiles</taxon>
        <taxon>Bigyra</taxon>
        <taxon>Labyrinthulomycetes</taxon>
        <taxon>Thraustochytrida</taxon>
        <taxon>Thraustochytriidae</taxon>
        <taxon>Hondaea</taxon>
    </lineage>
</organism>
<dbReference type="Pfam" id="PF00150">
    <property type="entry name" value="Cellulase"/>
    <property type="match status" value="1"/>
</dbReference>
<dbReference type="InterPro" id="IPR052066">
    <property type="entry name" value="Glycosphingolipid_Hydrolases"/>
</dbReference>
<evidence type="ECO:0000259" key="5">
    <source>
        <dbReference type="Pfam" id="PF00150"/>
    </source>
</evidence>
<gene>
    <name evidence="6" type="ORF">FCC1311_044592</name>
</gene>
<feature type="compositionally biased region" description="Basic and acidic residues" evidence="4">
    <location>
        <begin position="110"/>
        <end position="121"/>
    </location>
</feature>
<protein>
    <submittedName>
        <fullName evidence="6">Endoglycoceramidase</fullName>
    </submittedName>
</protein>
<dbReference type="EMBL" id="BEYU01000040">
    <property type="protein sequence ID" value="GBG28236.1"/>
    <property type="molecule type" value="Genomic_DNA"/>
</dbReference>
<dbReference type="Gene3D" id="3.20.20.80">
    <property type="entry name" value="Glycosidases"/>
    <property type="match status" value="2"/>
</dbReference>
<reference evidence="6 7" key="1">
    <citation type="submission" date="2017-12" db="EMBL/GenBank/DDBJ databases">
        <title>Sequencing, de novo assembly and annotation of complete genome of a new Thraustochytrid species, strain FCC1311.</title>
        <authorList>
            <person name="Sedici K."/>
            <person name="Godart F."/>
            <person name="Aiese Cigliano R."/>
            <person name="Sanseverino W."/>
            <person name="Barakat M."/>
            <person name="Ortet P."/>
            <person name="Marechal E."/>
            <person name="Cagnac O."/>
            <person name="Amato A."/>
        </authorList>
    </citation>
    <scope>NUCLEOTIDE SEQUENCE [LARGE SCALE GENOMIC DNA]</scope>
</reference>
<feature type="region of interest" description="Disordered" evidence="4">
    <location>
        <begin position="239"/>
        <end position="275"/>
    </location>
</feature>
<dbReference type="GO" id="GO:0000272">
    <property type="term" value="P:polysaccharide catabolic process"/>
    <property type="evidence" value="ECO:0007669"/>
    <property type="project" value="InterPro"/>
</dbReference>
<feature type="region of interest" description="Disordered" evidence="4">
    <location>
        <begin position="1"/>
        <end position="49"/>
    </location>
</feature>
<proteinExistence type="inferred from homology"/>
<feature type="region of interest" description="Disordered" evidence="4">
    <location>
        <begin position="90"/>
        <end position="177"/>
    </location>
</feature>
<dbReference type="GO" id="GO:0008422">
    <property type="term" value="F:beta-glucosidase activity"/>
    <property type="evidence" value="ECO:0007669"/>
    <property type="project" value="TreeGrafter"/>
</dbReference>
<dbReference type="PANTHER" id="PTHR31308:SF5">
    <property type="entry name" value="ERGOSTERYL-BETA-GLUCOSIDASE"/>
    <property type="match status" value="1"/>
</dbReference>
<dbReference type="InParanoid" id="A0A2R5GB48"/>
<dbReference type="AlphaFoldDB" id="A0A2R5GB48"/>
<evidence type="ECO:0000256" key="4">
    <source>
        <dbReference type="SAM" id="MobiDB-lite"/>
    </source>
</evidence>
<dbReference type="PANTHER" id="PTHR31308">
    <property type="match status" value="1"/>
</dbReference>
<evidence type="ECO:0000256" key="2">
    <source>
        <dbReference type="ARBA" id="ARBA00022801"/>
    </source>
</evidence>
<evidence type="ECO:0000313" key="7">
    <source>
        <dbReference type="Proteomes" id="UP000241890"/>
    </source>
</evidence>
<keyword evidence="3" id="KW-0326">Glycosidase</keyword>
<dbReference type="InterPro" id="IPR017853">
    <property type="entry name" value="GH"/>
</dbReference>
<accession>A0A2R5GB48</accession>